<keyword evidence="4" id="KW-1185">Reference proteome</keyword>
<feature type="region of interest" description="Disordered" evidence="1">
    <location>
        <begin position="35"/>
        <end position="61"/>
    </location>
</feature>
<dbReference type="EMBL" id="JBCDNA010000002">
    <property type="protein sequence ID" value="MEL4456569.1"/>
    <property type="molecule type" value="Genomic_DNA"/>
</dbReference>
<feature type="compositionally biased region" description="Low complexity" evidence="1">
    <location>
        <begin position="51"/>
        <end position="61"/>
    </location>
</feature>
<proteinExistence type="predicted"/>
<accession>A0ABU9L4L3</accession>
<dbReference type="Proteomes" id="UP001474120">
    <property type="component" value="Unassembled WGS sequence"/>
</dbReference>
<protein>
    <submittedName>
        <fullName evidence="3">DM13 domain-containing protein</fullName>
    </submittedName>
</protein>
<organism evidence="3 4">
    <name type="scientific">Lutimonas vermicola</name>
    <dbReference type="NCBI Taxonomy" id="414288"/>
    <lineage>
        <taxon>Bacteria</taxon>
        <taxon>Pseudomonadati</taxon>
        <taxon>Bacteroidota</taxon>
        <taxon>Flavobacteriia</taxon>
        <taxon>Flavobacteriales</taxon>
        <taxon>Flavobacteriaceae</taxon>
        <taxon>Lutimonas</taxon>
    </lineage>
</organism>
<evidence type="ECO:0000313" key="4">
    <source>
        <dbReference type="Proteomes" id="UP001474120"/>
    </source>
</evidence>
<dbReference type="PROSITE" id="PS51549">
    <property type="entry name" value="DM13"/>
    <property type="match status" value="1"/>
</dbReference>
<evidence type="ECO:0000313" key="3">
    <source>
        <dbReference type="EMBL" id="MEL4456569.1"/>
    </source>
</evidence>
<evidence type="ECO:0000259" key="2">
    <source>
        <dbReference type="PROSITE" id="PS51549"/>
    </source>
</evidence>
<dbReference type="InterPro" id="IPR019545">
    <property type="entry name" value="DM13_domain"/>
</dbReference>
<evidence type="ECO:0000256" key="1">
    <source>
        <dbReference type="SAM" id="MobiDB-lite"/>
    </source>
</evidence>
<comment type="caution">
    <text evidence="3">The sequence shown here is derived from an EMBL/GenBank/DDBJ whole genome shotgun (WGS) entry which is preliminary data.</text>
</comment>
<name>A0ABU9L4L3_9FLAO</name>
<gene>
    <name evidence="3" type="ORF">AABB81_11725</name>
</gene>
<dbReference type="Pfam" id="PF10517">
    <property type="entry name" value="DM13"/>
    <property type="match status" value="1"/>
</dbReference>
<sequence>MKDIMMLFMSLFLLAGYNSSDGEITDKVMNSGGNSSEELKGDFVSDAHPTSGSSSVSSDKSTLSLTNFKTDGGPKLLLYLSIEVDSKDFVNLGDLKGIEGDFNYAIPASTDLSTYKYVVVWCVDFSVSFGHAELK</sequence>
<reference evidence="3 4" key="1">
    <citation type="submission" date="2024-04" db="EMBL/GenBank/DDBJ databases">
        <title>whole genome sequencing of Lutimonas vermicola strain IMCC1616.</title>
        <authorList>
            <person name="Bae S.S."/>
        </authorList>
    </citation>
    <scope>NUCLEOTIDE SEQUENCE [LARGE SCALE GENOMIC DNA]</scope>
    <source>
        <strain evidence="3 4">IMCC1616</strain>
    </source>
</reference>
<feature type="domain" description="DM13" evidence="2">
    <location>
        <begin position="33"/>
        <end position="135"/>
    </location>
</feature>
<dbReference type="RefSeq" id="WP_342160718.1">
    <property type="nucleotide sequence ID" value="NZ_JBCDNA010000002.1"/>
</dbReference>